<sequence length="100" mass="10975">MAVRGSWVERHREHAPVLPTRAPNLPALHAGVKEEGTSRATFPDCEPIKFVTRMLSNSLVPVENLQTSASSQMVDEEDLGTQIAIGIGSQQLKFICVTLY</sequence>
<gene>
    <name evidence="2" type="ORF">G2W53_041792</name>
</gene>
<evidence type="ECO:0000256" key="1">
    <source>
        <dbReference type="SAM" id="MobiDB-lite"/>
    </source>
</evidence>
<dbReference type="EMBL" id="JAAIUW010000013">
    <property type="protein sequence ID" value="KAF7802681.1"/>
    <property type="molecule type" value="Genomic_DNA"/>
</dbReference>
<evidence type="ECO:0000313" key="3">
    <source>
        <dbReference type="Proteomes" id="UP000634136"/>
    </source>
</evidence>
<comment type="caution">
    <text evidence="2">The sequence shown here is derived from an EMBL/GenBank/DDBJ whole genome shotgun (WGS) entry which is preliminary data.</text>
</comment>
<organism evidence="2 3">
    <name type="scientific">Senna tora</name>
    <dbReference type="NCBI Taxonomy" id="362788"/>
    <lineage>
        <taxon>Eukaryota</taxon>
        <taxon>Viridiplantae</taxon>
        <taxon>Streptophyta</taxon>
        <taxon>Embryophyta</taxon>
        <taxon>Tracheophyta</taxon>
        <taxon>Spermatophyta</taxon>
        <taxon>Magnoliopsida</taxon>
        <taxon>eudicotyledons</taxon>
        <taxon>Gunneridae</taxon>
        <taxon>Pentapetalae</taxon>
        <taxon>rosids</taxon>
        <taxon>fabids</taxon>
        <taxon>Fabales</taxon>
        <taxon>Fabaceae</taxon>
        <taxon>Caesalpinioideae</taxon>
        <taxon>Cassia clade</taxon>
        <taxon>Senna</taxon>
    </lineage>
</organism>
<name>A0A834SFR8_9FABA</name>
<dbReference type="GO" id="GO:0016301">
    <property type="term" value="F:kinase activity"/>
    <property type="evidence" value="ECO:0007669"/>
    <property type="project" value="UniProtKB-KW"/>
</dbReference>
<dbReference type="AlphaFoldDB" id="A0A834SFR8"/>
<accession>A0A834SFR8</accession>
<protein>
    <submittedName>
        <fullName evidence="2">Serine/threonine-protein kinase STY46</fullName>
    </submittedName>
</protein>
<keyword evidence="3" id="KW-1185">Reference proteome</keyword>
<reference evidence="2" key="1">
    <citation type="submission" date="2020-09" db="EMBL/GenBank/DDBJ databases">
        <title>Genome-Enabled Discovery of Anthraquinone Biosynthesis in Senna tora.</title>
        <authorList>
            <person name="Kang S.-H."/>
            <person name="Pandey R.P."/>
            <person name="Lee C.-M."/>
            <person name="Sim J.-S."/>
            <person name="Jeong J.-T."/>
            <person name="Choi B.-S."/>
            <person name="Jung M."/>
            <person name="Ginzburg D."/>
            <person name="Zhao K."/>
            <person name="Won S.Y."/>
            <person name="Oh T.-J."/>
            <person name="Yu Y."/>
            <person name="Kim N.-H."/>
            <person name="Lee O.R."/>
            <person name="Lee T.-H."/>
            <person name="Bashyal P."/>
            <person name="Kim T.-S."/>
            <person name="Lee W.-H."/>
            <person name="Kawkins C."/>
            <person name="Kim C.-K."/>
            <person name="Kim J.S."/>
            <person name="Ahn B.O."/>
            <person name="Rhee S.Y."/>
            <person name="Sohng J.K."/>
        </authorList>
    </citation>
    <scope>NUCLEOTIDE SEQUENCE</scope>
    <source>
        <tissue evidence="2">Leaf</tissue>
    </source>
</reference>
<proteinExistence type="predicted"/>
<keyword evidence="2" id="KW-0808">Transferase</keyword>
<keyword evidence="2" id="KW-0418">Kinase</keyword>
<feature type="region of interest" description="Disordered" evidence="1">
    <location>
        <begin position="1"/>
        <end position="22"/>
    </location>
</feature>
<evidence type="ECO:0000313" key="2">
    <source>
        <dbReference type="EMBL" id="KAF7802681.1"/>
    </source>
</evidence>
<dbReference type="Proteomes" id="UP000634136">
    <property type="component" value="Unassembled WGS sequence"/>
</dbReference>